<dbReference type="Proteomes" id="UP000027866">
    <property type="component" value="Unassembled WGS sequence"/>
</dbReference>
<evidence type="ECO:0000259" key="2">
    <source>
        <dbReference type="Pfam" id="PF07238"/>
    </source>
</evidence>
<reference evidence="3 4" key="1">
    <citation type="submission" date="2014-04" db="EMBL/GenBank/DDBJ databases">
        <title>A comprehensive comparison of genomes of Erythrobacter spp. Strains.</title>
        <authorList>
            <person name="Zheng Q."/>
        </authorList>
    </citation>
    <scope>NUCLEOTIDE SEQUENCE [LARGE SCALE GENOMIC DNA]</scope>
    <source>
        <strain evidence="3 4">DSM 8509</strain>
    </source>
</reference>
<evidence type="ECO:0000256" key="1">
    <source>
        <dbReference type="SAM" id="MobiDB-lite"/>
    </source>
</evidence>
<feature type="domain" description="PilZ" evidence="2">
    <location>
        <begin position="53"/>
        <end position="140"/>
    </location>
</feature>
<proteinExistence type="predicted"/>
<dbReference type="PATRIC" id="fig|39960.10.peg.990"/>
<dbReference type="Gene3D" id="2.40.10.220">
    <property type="entry name" value="predicted glycosyltransferase like domains"/>
    <property type="match status" value="1"/>
</dbReference>
<evidence type="ECO:0000313" key="3">
    <source>
        <dbReference type="EMBL" id="KEO92778.1"/>
    </source>
</evidence>
<dbReference type="KEGG" id="elq:Ga0102493_111903"/>
<dbReference type="AlphaFoldDB" id="A0A074MLP2"/>
<evidence type="ECO:0000313" key="4">
    <source>
        <dbReference type="Proteomes" id="UP000027866"/>
    </source>
</evidence>
<sequence>MADPEDRPEEPNAAEGARPVGSGRGPDAALGGFDRDGADQAAAGLPPIANTGRRSAARLRVSLPARLISIEGERACVLVNLSRTGAMVAVEGPVRVGENAVLSCAELEAFGEVVRADGGLYAMRFDDLISEAEVIAIRRLYDNFEERERRSLVDTVRDWVTGESGDERLK</sequence>
<dbReference type="EMBL" id="JMIX01000008">
    <property type="protein sequence ID" value="KEO92778.1"/>
    <property type="molecule type" value="Genomic_DNA"/>
</dbReference>
<dbReference type="InterPro" id="IPR009875">
    <property type="entry name" value="PilZ_domain"/>
</dbReference>
<accession>A0A074MLP2</accession>
<keyword evidence="4" id="KW-1185">Reference proteome</keyword>
<feature type="region of interest" description="Disordered" evidence="1">
    <location>
        <begin position="1"/>
        <end position="47"/>
    </location>
</feature>
<dbReference type="Pfam" id="PF07238">
    <property type="entry name" value="PilZ"/>
    <property type="match status" value="1"/>
</dbReference>
<comment type="caution">
    <text evidence="3">The sequence shown here is derived from an EMBL/GenBank/DDBJ whole genome shotgun (WGS) entry which is preliminary data.</text>
</comment>
<protein>
    <recommendedName>
        <fullName evidence="2">PilZ domain-containing protein</fullName>
    </recommendedName>
</protein>
<dbReference type="GO" id="GO:0035438">
    <property type="term" value="F:cyclic-di-GMP binding"/>
    <property type="evidence" value="ECO:0007669"/>
    <property type="project" value="InterPro"/>
</dbReference>
<dbReference type="OrthoDB" id="7391218at2"/>
<organism evidence="3 4">
    <name type="scientific">Erythrobacter litoralis</name>
    <dbReference type="NCBI Taxonomy" id="39960"/>
    <lineage>
        <taxon>Bacteria</taxon>
        <taxon>Pseudomonadati</taxon>
        <taxon>Pseudomonadota</taxon>
        <taxon>Alphaproteobacteria</taxon>
        <taxon>Sphingomonadales</taxon>
        <taxon>Erythrobacteraceae</taxon>
        <taxon>Erythrobacter/Porphyrobacter group</taxon>
        <taxon>Erythrobacter</taxon>
    </lineage>
</organism>
<name>A0A074MLP2_9SPHN</name>
<dbReference type="RefSeq" id="WP_034904285.1">
    <property type="nucleotide sequence ID" value="NZ_CP017057.1"/>
</dbReference>
<gene>
    <name evidence="3" type="ORF">EH32_13365</name>
</gene>
<dbReference type="SUPFAM" id="SSF141371">
    <property type="entry name" value="PilZ domain-like"/>
    <property type="match status" value="1"/>
</dbReference>